<dbReference type="AlphaFoldDB" id="A0A366DC57"/>
<dbReference type="Proteomes" id="UP000252586">
    <property type="component" value="Unassembled WGS sequence"/>
</dbReference>
<dbReference type="InterPro" id="IPR022536">
    <property type="entry name" value="EspC"/>
</dbReference>
<proteinExistence type="predicted"/>
<protein>
    <submittedName>
        <fullName evidence="1">Excreted virulence factor EspC (Type VII ESX diderm)</fullName>
    </submittedName>
</protein>
<dbReference type="STRING" id="1210090.GCA_001613185_01431"/>
<evidence type="ECO:0000313" key="2">
    <source>
        <dbReference type="Proteomes" id="UP000252586"/>
    </source>
</evidence>
<evidence type="ECO:0000313" key="1">
    <source>
        <dbReference type="EMBL" id="RBO87525.1"/>
    </source>
</evidence>
<dbReference type="Pfam" id="PF10824">
    <property type="entry name" value="T7SS_ESX_EspC"/>
    <property type="match status" value="1"/>
</dbReference>
<organism evidence="1 2">
    <name type="scientific">Nocardia puris</name>
    <dbReference type="NCBI Taxonomy" id="208602"/>
    <lineage>
        <taxon>Bacteria</taxon>
        <taxon>Bacillati</taxon>
        <taxon>Actinomycetota</taxon>
        <taxon>Actinomycetes</taxon>
        <taxon>Mycobacteriales</taxon>
        <taxon>Nocardiaceae</taxon>
        <taxon>Nocardia</taxon>
    </lineage>
</organism>
<accession>A0A366DC57</accession>
<dbReference type="EMBL" id="QNRE01000011">
    <property type="protein sequence ID" value="RBO87525.1"/>
    <property type="molecule type" value="Genomic_DNA"/>
</dbReference>
<gene>
    <name evidence="1" type="ORF">DFR74_111232</name>
</gene>
<sequence length="107" mass="11312">MTSSFTVELADLRKHAESCGDFGDRVAYAAEAARHLMLLDDGYGMFATPFVTAVKMVQATAALALTGMGTALEATADKIVTCADTFQELDTERGSELDGCEIGDGPR</sequence>
<dbReference type="RefSeq" id="WP_067505224.1">
    <property type="nucleotide sequence ID" value="NZ_QNRE01000011.1"/>
</dbReference>
<reference evidence="1 2" key="1">
    <citation type="submission" date="2018-06" db="EMBL/GenBank/DDBJ databases">
        <title>Genomic Encyclopedia of Type Strains, Phase IV (KMG-IV): sequencing the most valuable type-strain genomes for metagenomic binning, comparative biology and taxonomic classification.</title>
        <authorList>
            <person name="Goeker M."/>
        </authorList>
    </citation>
    <scope>NUCLEOTIDE SEQUENCE [LARGE SCALE GENOMIC DNA]</scope>
    <source>
        <strain evidence="1 2">DSM 44599</strain>
    </source>
</reference>
<name>A0A366DC57_9NOCA</name>
<keyword evidence="2" id="KW-1185">Reference proteome</keyword>
<comment type="caution">
    <text evidence="1">The sequence shown here is derived from an EMBL/GenBank/DDBJ whole genome shotgun (WGS) entry which is preliminary data.</text>
</comment>
<dbReference type="OrthoDB" id="3557316at2"/>
<dbReference type="GO" id="GO:0009306">
    <property type="term" value="P:protein secretion"/>
    <property type="evidence" value="ECO:0007669"/>
    <property type="project" value="InterPro"/>
</dbReference>